<reference evidence="1 2" key="1">
    <citation type="submission" date="2019-08" db="EMBL/GenBank/DDBJ databases">
        <title>Bradyrhizobium hipponensis sp. nov., a rhizobium isolated from a Lupinus angustifolius root nodule in Tunisia.</title>
        <authorList>
            <person name="Off K."/>
            <person name="Rejili M."/>
            <person name="Mars M."/>
            <person name="Brachmann A."/>
            <person name="Marin M."/>
        </authorList>
    </citation>
    <scope>NUCLEOTIDE SEQUENCE [LARGE SCALE GENOMIC DNA]</scope>
    <source>
        <strain evidence="1 2">CTAW11</strain>
    </source>
</reference>
<sequence length="127" mass="14376">MLMNKERLPPVRTPRGGAIAVLQEAGAIRECEKHGWMLDRADPHARERAFDIARAAPGLSAKEARTLLHGCVELRTNRDRPCSGEGRPRRLLVREQIHVRMRGLLRASAVRRANTELTKRECLLLEP</sequence>
<proteinExistence type="predicted"/>
<accession>A0A5S4WX45</accession>
<dbReference type="OrthoDB" id="8241256at2"/>
<dbReference type="Proteomes" id="UP000324853">
    <property type="component" value="Unassembled WGS sequence"/>
</dbReference>
<evidence type="ECO:0000313" key="1">
    <source>
        <dbReference type="EMBL" id="TYL86156.1"/>
    </source>
</evidence>
<protein>
    <submittedName>
        <fullName evidence="1">Uncharacterized protein</fullName>
    </submittedName>
</protein>
<dbReference type="EMBL" id="VSSR01000014">
    <property type="protein sequence ID" value="TYL86156.1"/>
    <property type="molecule type" value="Genomic_DNA"/>
</dbReference>
<gene>
    <name evidence="1" type="ORF">FXB38_09015</name>
</gene>
<comment type="caution">
    <text evidence="1">The sequence shown here is derived from an EMBL/GenBank/DDBJ whole genome shotgun (WGS) entry which is preliminary data.</text>
</comment>
<keyword evidence="2" id="KW-1185">Reference proteome</keyword>
<organism evidence="1 2">
    <name type="scientific">Bradyrhizobium cytisi</name>
    <dbReference type="NCBI Taxonomy" id="515489"/>
    <lineage>
        <taxon>Bacteria</taxon>
        <taxon>Pseudomonadati</taxon>
        <taxon>Pseudomonadota</taxon>
        <taxon>Alphaproteobacteria</taxon>
        <taxon>Hyphomicrobiales</taxon>
        <taxon>Nitrobacteraceae</taxon>
        <taxon>Bradyrhizobium</taxon>
    </lineage>
</organism>
<evidence type="ECO:0000313" key="2">
    <source>
        <dbReference type="Proteomes" id="UP000324853"/>
    </source>
</evidence>
<name>A0A5S4WX45_9BRAD</name>
<dbReference type="AlphaFoldDB" id="A0A5S4WX45"/>